<keyword evidence="3" id="KW-1185">Reference proteome</keyword>
<sequence>MSNKYETLVNILDKLCDEAPPQNSRYYPRPDDIEGKNHARSRALIHLYLKVMFGILNFKDREHLITDGSQDGGIDAYYINTDIKKIYFIQSKFRTTNTNYENKSISLGEILNMDCDRITDGEEEDEKGNSYNGKIKQLQREIRDIEDIGRYSYEVIILANIDSKISPSQLRKLTGGLPTKIFDFKKTYSELVFPVVTGTFYNQENLSITLNLSTKSSSSARIDYSVQTEFENCDITVVFVPTEEIAKILHKYKNSILKYNPRCYLELQTNNVNKEIYNTITQRKTNEFSLYNNGITMLSDATDINEKIGQIGKAQIWITNPQIINGGQTAFTLSRIYEDVLNNKLNKDIFENKEVLLKIITFNDNILEKNQKIQLIESISKATNQQSQVSEADRRSNDAVQIKIQHYFFENFGIYYERKKGEYSDGLKEKYISRKQIVNREVLLRLAMACKGLASQARRSSDKKIFEESHFSKILEESEDCIYKYYYAYLCFQYLNQLEKEYTKDSGESSYGFGLRYGKYAIVTAITSIKYKNKESLESFEQDTLDIVENWKNFERHVASLDTNYSYFYEVWGDKSDETSSPSSFIYNFDGYYKGRTINSDLKNYLADIP</sequence>
<reference evidence="2 3" key="1">
    <citation type="submission" date="2013-11" db="EMBL/GenBank/DDBJ databases">
        <title>The Genome Sequence of Eikenella corrodens CC92I.</title>
        <authorList>
            <consortium name="The Broad Institute Genomics Platform"/>
            <person name="Earl A."/>
            <person name="Allen-Vercoe E."/>
            <person name="Daigneault M."/>
            <person name="Young S.K."/>
            <person name="Zeng Q."/>
            <person name="Gargeya S."/>
            <person name="Fitzgerald M."/>
            <person name="Abouelleil A."/>
            <person name="Alvarado L."/>
            <person name="Chapman S.B."/>
            <person name="Gainer-Dewar J."/>
            <person name="Goldberg J."/>
            <person name="Griggs A."/>
            <person name="Gujja S."/>
            <person name="Hansen M."/>
            <person name="Howarth C."/>
            <person name="Imamovic A."/>
            <person name="Ireland A."/>
            <person name="Larimer J."/>
            <person name="McCowan C."/>
            <person name="Murphy C."/>
            <person name="Pearson M."/>
            <person name="Poon T.W."/>
            <person name="Priest M."/>
            <person name="Roberts A."/>
            <person name="Saif S."/>
            <person name="Shea T."/>
            <person name="Sykes S."/>
            <person name="Wortman J."/>
            <person name="Nusbaum C."/>
            <person name="Birren B."/>
        </authorList>
    </citation>
    <scope>NUCLEOTIDE SEQUENCE [LARGE SCALE GENOMIC DNA]</scope>
    <source>
        <strain evidence="2 3">CC92I</strain>
    </source>
</reference>
<protein>
    <recommendedName>
        <fullName evidence="1">Abortive phage infection protein C-terminal domain-containing protein</fullName>
    </recommendedName>
</protein>
<dbReference type="RefSeq" id="WP_023887509.1">
    <property type="nucleotide sequence ID" value="NZ_KI635563.1"/>
</dbReference>
<dbReference type="AlphaFoldDB" id="V7IEM9"/>
<evidence type="ECO:0000313" key="3">
    <source>
        <dbReference type="Proteomes" id="UP000018554"/>
    </source>
</evidence>
<evidence type="ECO:0000259" key="1">
    <source>
        <dbReference type="Pfam" id="PF10592"/>
    </source>
</evidence>
<accession>V7IEM9</accession>
<name>V7IEM9_EIKCO</name>
<dbReference type="InterPro" id="IPR018891">
    <property type="entry name" value="AIPR_C"/>
</dbReference>
<dbReference type="PATRIC" id="fig|1073362.3.peg.1697"/>
<feature type="domain" description="Abortive phage infection protein C-terminal" evidence="1">
    <location>
        <begin position="258"/>
        <end position="556"/>
    </location>
</feature>
<dbReference type="EMBL" id="AZGQ01000007">
    <property type="protein sequence ID" value="ETA83327.1"/>
    <property type="molecule type" value="Genomic_DNA"/>
</dbReference>
<dbReference type="Pfam" id="PF10592">
    <property type="entry name" value="AIPR"/>
    <property type="match status" value="1"/>
</dbReference>
<dbReference type="HOGENOM" id="CLU_447413_0_0_4"/>
<dbReference type="Proteomes" id="UP000018554">
    <property type="component" value="Unassembled WGS sequence"/>
</dbReference>
<comment type="caution">
    <text evidence="2">The sequence shown here is derived from an EMBL/GenBank/DDBJ whole genome shotgun (WGS) entry which is preliminary data.</text>
</comment>
<proteinExistence type="predicted"/>
<organism evidence="2 3">
    <name type="scientific">Eikenella corrodens CC92I</name>
    <dbReference type="NCBI Taxonomy" id="1073362"/>
    <lineage>
        <taxon>Bacteria</taxon>
        <taxon>Pseudomonadati</taxon>
        <taxon>Pseudomonadota</taxon>
        <taxon>Betaproteobacteria</taxon>
        <taxon>Neisseriales</taxon>
        <taxon>Neisseriaceae</taxon>
        <taxon>Eikenella</taxon>
    </lineage>
</organism>
<evidence type="ECO:0000313" key="2">
    <source>
        <dbReference type="EMBL" id="ETA83327.1"/>
    </source>
</evidence>
<gene>
    <name evidence="2" type="ORF">HMPREF1177_01488</name>
</gene>